<gene>
    <name evidence="1" type="ORF">J2Z66_005671</name>
</gene>
<name>A0ABS4J434_9BACL</name>
<dbReference type="RefSeq" id="WP_209975912.1">
    <property type="nucleotide sequence ID" value="NZ_JAGGLB010000023.1"/>
</dbReference>
<organism evidence="1 2">
    <name type="scientific">Paenibacillus eucommiae</name>
    <dbReference type="NCBI Taxonomy" id="1355755"/>
    <lineage>
        <taxon>Bacteria</taxon>
        <taxon>Bacillati</taxon>
        <taxon>Bacillota</taxon>
        <taxon>Bacilli</taxon>
        <taxon>Bacillales</taxon>
        <taxon>Paenibacillaceae</taxon>
        <taxon>Paenibacillus</taxon>
    </lineage>
</organism>
<comment type="caution">
    <text evidence="1">The sequence shown here is derived from an EMBL/GenBank/DDBJ whole genome shotgun (WGS) entry which is preliminary data.</text>
</comment>
<dbReference type="InterPro" id="IPR027476">
    <property type="entry name" value="DppA_N"/>
</dbReference>
<keyword evidence="2" id="KW-1185">Reference proteome</keyword>
<keyword evidence="1" id="KW-0031">Aminopeptidase</keyword>
<dbReference type="SUPFAM" id="SSF63992">
    <property type="entry name" value="Dipeptide transport protein"/>
    <property type="match status" value="1"/>
</dbReference>
<evidence type="ECO:0000313" key="1">
    <source>
        <dbReference type="EMBL" id="MBP1994045.1"/>
    </source>
</evidence>
<dbReference type="InterPro" id="IPR007035">
    <property type="entry name" value="Peptidase_M55"/>
</dbReference>
<dbReference type="Proteomes" id="UP001519287">
    <property type="component" value="Unassembled WGS sequence"/>
</dbReference>
<evidence type="ECO:0000313" key="2">
    <source>
        <dbReference type="Proteomes" id="UP001519287"/>
    </source>
</evidence>
<sequence>MKIYLMTDMEGVCGVASHDIWVTPEGRYYEAGKELLTREINAAVEGFFAAGADEIVVIDGHGYGGINQLLLDNRVSYVRGALPGPYPFMLDETYDAIAWVGQHAKAGAEYAHLAHTGWFNVLDYQINGTSVGEFGQFAMLGAFLGVRSIFGAGDEAFVKEASALVPGIETVSVKKGLMPGSGDEYDCEGYRERNNGAIHIHPEKARLLIREGAEKALRRFIQSPEQFTLLDVKAPFTKEVRYRSDGRTPAHTKICEHPDDIITLLNM</sequence>
<dbReference type="Pfam" id="PF04951">
    <property type="entry name" value="Peptidase_M55"/>
    <property type="match status" value="1"/>
</dbReference>
<accession>A0ABS4J434</accession>
<dbReference type="GO" id="GO:0004177">
    <property type="term" value="F:aminopeptidase activity"/>
    <property type="evidence" value="ECO:0007669"/>
    <property type="project" value="UniProtKB-KW"/>
</dbReference>
<reference evidence="1 2" key="1">
    <citation type="submission" date="2021-03" db="EMBL/GenBank/DDBJ databases">
        <title>Genomic Encyclopedia of Type Strains, Phase IV (KMG-IV): sequencing the most valuable type-strain genomes for metagenomic binning, comparative biology and taxonomic classification.</title>
        <authorList>
            <person name="Goeker M."/>
        </authorList>
    </citation>
    <scope>NUCLEOTIDE SEQUENCE [LARGE SCALE GENOMIC DNA]</scope>
    <source>
        <strain evidence="1 2">DSM 26048</strain>
    </source>
</reference>
<protein>
    <submittedName>
        <fullName evidence="1">D-amino peptidase</fullName>
        <ecNumber evidence="1">3.4.11.-</ecNumber>
    </submittedName>
</protein>
<dbReference type="EC" id="3.4.11.-" evidence="1"/>
<dbReference type="Gene3D" id="3.40.50.10780">
    <property type="entry name" value="Dipeptide transport protein"/>
    <property type="match status" value="1"/>
</dbReference>
<dbReference type="InterPro" id="IPR036177">
    <property type="entry name" value="Peptidase_M55_sf"/>
</dbReference>
<dbReference type="EMBL" id="JAGGLB010000023">
    <property type="protein sequence ID" value="MBP1994045.1"/>
    <property type="molecule type" value="Genomic_DNA"/>
</dbReference>
<keyword evidence="1" id="KW-0645">Protease</keyword>
<proteinExistence type="predicted"/>
<keyword evidence="1" id="KW-0378">Hydrolase</keyword>